<evidence type="ECO:0000256" key="6">
    <source>
        <dbReference type="ARBA" id="ARBA00022989"/>
    </source>
</evidence>
<keyword evidence="4" id="KW-1003">Cell membrane</keyword>
<organism evidence="9">
    <name type="scientific">freshwater metagenome</name>
    <dbReference type="NCBI Taxonomy" id="449393"/>
    <lineage>
        <taxon>unclassified sequences</taxon>
        <taxon>metagenomes</taxon>
        <taxon>ecological metagenomes</taxon>
    </lineage>
</organism>
<dbReference type="InterPro" id="IPR011606">
    <property type="entry name" value="Brnchd-chn_aa_trnsp_permease"/>
</dbReference>
<dbReference type="GO" id="GO:0005886">
    <property type="term" value="C:plasma membrane"/>
    <property type="evidence" value="ECO:0007669"/>
    <property type="project" value="UniProtKB-SubCell"/>
</dbReference>
<dbReference type="AlphaFoldDB" id="A0A6J6YV61"/>
<proteinExistence type="inferred from homology"/>
<dbReference type="Pfam" id="PF03591">
    <property type="entry name" value="AzlC"/>
    <property type="match status" value="1"/>
</dbReference>
<reference evidence="9" key="1">
    <citation type="submission" date="2020-05" db="EMBL/GenBank/DDBJ databases">
        <authorList>
            <person name="Chiriac C."/>
            <person name="Salcher M."/>
            <person name="Ghai R."/>
            <person name="Kavagutti S V."/>
        </authorList>
    </citation>
    <scope>NUCLEOTIDE SEQUENCE</scope>
</reference>
<keyword evidence="3" id="KW-0813">Transport</keyword>
<name>A0A6J6YV61_9ZZZZ</name>
<feature type="transmembrane region" description="Helical" evidence="8">
    <location>
        <begin position="149"/>
        <end position="167"/>
    </location>
</feature>
<evidence type="ECO:0000313" key="9">
    <source>
        <dbReference type="EMBL" id="CAB4813321.1"/>
    </source>
</evidence>
<dbReference type="PANTHER" id="PTHR34979">
    <property type="entry name" value="INNER MEMBRANE PROTEIN YGAZ"/>
    <property type="match status" value="1"/>
</dbReference>
<feature type="transmembrane region" description="Helical" evidence="8">
    <location>
        <begin position="174"/>
        <end position="207"/>
    </location>
</feature>
<keyword evidence="7 8" id="KW-0472">Membrane</keyword>
<feature type="transmembrane region" description="Helical" evidence="8">
    <location>
        <begin position="49"/>
        <end position="69"/>
    </location>
</feature>
<evidence type="ECO:0000256" key="1">
    <source>
        <dbReference type="ARBA" id="ARBA00004651"/>
    </source>
</evidence>
<protein>
    <submittedName>
        <fullName evidence="9">Unannotated protein</fullName>
    </submittedName>
</protein>
<dbReference type="EMBL" id="CAFAAI010000350">
    <property type="protein sequence ID" value="CAB4813321.1"/>
    <property type="molecule type" value="Genomic_DNA"/>
</dbReference>
<gene>
    <name evidence="9" type="ORF">UFOPK2992_01726</name>
</gene>
<dbReference type="PANTHER" id="PTHR34979:SF1">
    <property type="entry name" value="INNER MEMBRANE PROTEIN YGAZ"/>
    <property type="match status" value="1"/>
</dbReference>
<accession>A0A6J6YV61</accession>
<sequence length="214" mass="21407">MISACVTLGLAVGVYAISFGVAAVSAGASTAQACVMSLLVFTGASQFSAVSVIAGGGSIGSALSGALLLSARNGVFGLANSRRLAGRLPTRLIAAQLTIDESTAMCAAQDDPVAQRAAFWITGGSVYVFWNIGTLIGALAGGAIDPKTFGLDAAIPAAFVAMIWPQLRTSRGRMAVLLGGGICLVSIPVLPIGLPILAASLAIMVGIRRDGVTS</sequence>
<evidence type="ECO:0000256" key="8">
    <source>
        <dbReference type="SAM" id="Phobius"/>
    </source>
</evidence>
<evidence type="ECO:0000256" key="3">
    <source>
        <dbReference type="ARBA" id="ARBA00022448"/>
    </source>
</evidence>
<evidence type="ECO:0000256" key="7">
    <source>
        <dbReference type="ARBA" id="ARBA00023136"/>
    </source>
</evidence>
<dbReference type="GO" id="GO:1903785">
    <property type="term" value="P:L-valine transmembrane transport"/>
    <property type="evidence" value="ECO:0007669"/>
    <property type="project" value="TreeGrafter"/>
</dbReference>
<evidence type="ECO:0000256" key="2">
    <source>
        <dbReference type="ARBA" id="ARBA00010735"/>
    </source>
</evidence>
<keyword evidence="5 8" id="KW-0812">Transmembrane</keyword>
<keyword evidence="6 8" id="KW-1133">Transmembrane helix</keyword>
<feature type="transmembrane region" description="Helical" evidence="8">
    <location>
        <begin position="117"/>
        <end position="143"/>
    </location>
</feature>
<evidence type="ECO:0000256" key="4">
    <source>
        <dbReference type="ARBA" id="ARBA00022475"/>
    </source>
</evidence>
<evidence type="ECO:0000256" key="5">
    <source>
        <dbReference type="ARBA" id="ARBA00022692"/>
    </source>
</evidence>
<comment type="subcellular location">
    <subcellularLocation>
        <location evidence="1">Cell membrane</location>
        <topology evidence="1">Multi-pass membrane protein</topology>
    </subcellularLocation>
</comment>
<comment type="similarity">
    <text evidence="2">Belongs to the AzlC family.</text>
</comment>